<reference evidence="1 2" key="1">
    <citation type="submission" date="2019-01" db="EMBL/GenBank/DDBJ databases">
        <title>Draft genome sequence of Cellulomonas takizawaensis strain TKZ-21.</title>
        <authorList>
            <person name="Yamamura H."/>
            <person name="Hayashi T."/>
            <person name="Hamada M."/>
            <person name="Serisawa Y."/>
            <person name="Matsuyama K."/>
            <person name="Nakagawa Y."/>
            <person name="Otoguro M."/>
            <person name="Yanagida F."/>
            <person name="Hayakawa M."/>
        </authorList>
    </citation>
    <scope>NUCLEOTIDE SEQUENCE [LARGE SCALE GENOMIC DNA]</scope>
    <source>
        <strain evidence="1 2">NBRC12680</strain>
    </source>
</reference>
<keyword evidence="2" id="KW-1185">Reference proteome</keyword>
<sequence>MLTLPEIRDVRGAVDDAWRSPTADAVAAAWGLPPGSALFWRSSAAHVAVVPEGVDRRGVLYVRWVPEHAAGARRFAHGTLLHARLSADHADVAALVPSRSGRLLERLDTPVGPALAAVVRRVDGDDLDVDDLNDEVASTWGRALARFHADAARHTDVAQPAAAPPFTVLTASADAEVAAAARALAASQPGGSDGHDGYDGYDGFRATAARTVVGHGDLELDNLRWRGLRPTCFDLDEAGLRPAAADVASAVRDLLGPDPARPAHPALLDAFLDGYGRASGDVVTPHALLPHVAAIAAEQLVDLERVLARGPDPAGSGGAPDAPDEAWLVDLAAHLREHATGQRAVLLSAASALA</sequence>
<dbReference type="OrthoDB" id="4030632at2"/>
<dbReference type="Proteomes" id="UP000289954">
    <property type="component" value="Unassembled WGS sequence"/>
</dbReference>
<evidence type="ECO:0000313" key="2">
    <source>
        <dbReference type="Proteomes" id="UP000289954"/>
    </source>
</evidence>
<evidence type="ECO:0000313" key="1">
    <source>
        <dbReference type="EMBL" id="GCE77422.1"/>
    </source>
</evidence>
<accession>A0A402DTJ8</accession>
<comment type="caution">
    <text evidence="1">The sequence shown here is derived from an EMBL/GenBank/DDBJ whole genome shotgun (WGS) entry which is preliminary data.</text>
</comment>
<protein>
    <recommendedName>
        <fullName evidence="3">Aminoglycoside phosphotransferase domain-containing protein</fullName>
    </recommendedName>
</protein>
<dbReference type="SUPFAM" id="SSF56112">
    <property type="entry name" value="Protein kinase-like (PK-like)"/>
    <property type="match status" value="1"/>
</dbReference>
<dbReference type="EMBL" id="BIMR01000208">
    <property type="protein sequence ID" value="GCE77422.1"/>
    <property type="molecule type" value="Genomic_DNA"/>
</dbReference>
<proteinExistence type="predicted"/>
<organism evidence="1 2">
    <name type="scientific">Cellulomonas biazotea</name>
    <dbReference type="NCBI Taxonomy" id="1709"/>
    <lineage>
        <taxon>Bacteria</taxon>
        <taxon>Bacillati</taxon>
        <taxon>Actinomycetota</taxon>
        <taxon>Actinomycetes</taxon>
        <taxon>Micrococcales</taxon>
        <taxon>Cellulomonadaceae</taxon>
        <taxon>Cellulomonas</taxon>
    </lineage>
</organism>
<gene>
    <name evidence="1" type="ORF">CBZ_24780</name>
</gene>
<name>A0A402DTJ8_9CELL</name>
<dbReference type="RefSeq" id="WP_130782031.1">
    <property type="nucleotide sequence ID" value="NZ_BIMR01000208.1"/>
</dbReference>
<dbReference type="AlphaFoldDB" id="A0A402DTJ8"/>
<evidence type="ECO:0008006" key="3">
    <source>
        <dbReference type="Google" id="ProtNLM"/>
    </source>
</evidence>
<dbReference type="InterPro" id="IPR011009">
    <property type="entry name" value="Kinase-like_dom_sf"/>
</dbReference>
<dbReference type="Gene3D" id="3.90.1200.10">
    <property type="match status" value="1"/>
</dbReference>